<dbReference type="InterPro" id="IPR038536">
    <property type="entry name" value="Alkyl/aryl-sulf_dimr_sf"/>
</dbReference>
<comment type="caution">
    <text evidence="6">The sequence shown here is derived from an EMBL/GenBank/DDBJ whole genome shotgun (WGS) entry which is preliminary data.</text>
</comment>
<keyword evidence="7" id="KW-1185">Reference proteome</keyword>
<dbReference type="GO" id="GO:0008270">
    <property type="term" value="F:zinc ion binding"/>
    <property type="evidence" value="ECO:0007669"/>
    <property type="project" value="InterPro"/>
</dbReference>
<gene>
    <name evidence="6" type="ORF">CWI75_15335</name>
</gene>
<dbReference type="PROSITE" id="PS00743">
    <property type="entry name" value="BETA_LACTAMASE_B_1"/>
    <property type="match status" value="1"/>
</dbReference>
<dbReference type="Gene3D" id="1.25.40.880">
    <property type="entry name" value="Alkyl sulfatase, dimerisation domain"/>
    <property type="match status" value="1"/>
</dbReference>
<protein>
    <recommendedName>
        <fullName evidence="5">Metallo-beta-lactamase domain-containing protein</fullName>
    </recommendedName>
</protein>
<reference evidence="7" key="1">
    <citation type="submission" date="2017-11" db="EMBL/GenBank/DDBJ databases">
        <title>The draft genome sequence of Chromatocurvus sp. F02.</title>
        <authorList>
            <person name="Du Z.-J."/>
            <person name="Chang Y.-Q."/>
        </authorList>
    </citation>
    <scope>NUCLEOTIDE SEQUENCE [LARGE SCALE GENOMIC DNA]</scope>
    <source>
        <strain evidence="7">F02</strain>
    </source>
</reference>
<dbReference type="GO" id="GO:0008800">
    <property type="term" value="F:beta-lactamase activity"/>
    <property type="evidence" value="ECO:0007669"/>
    <property type="project" value="InterPro"/>
</dbReference>
<dbReference type="EMBL" id="PKLZ01000013">
    <property type="protein sequence ID" value="PLW81403.1"/>
    <property type="molecule type" value="Genomic_DNA"/>
</dbReference>
<dbReference type="InterPro" id="IPR001018">
    <property type="entry name" value="Beta-lactamase_class-B_CS"/>
</dbReference>
<dbReference type="InterPro" id="IPR036866">
    <property type="entry name" value="RibonucZ/Hydroxyglut_hydro"/>
</dbReference>
<accession>A0A2N5XZ48</accession>
<name>A0A2N5XZ48_9GAMM</name>
<dbReference type="OrthoDB" id="9815874at2"/>
<dbReference type="PANTHER" id="PTHR43223">
    <property type="entry name" value="ALKYL/ARYL-SULFATASE"/>
    <property type="match status" value="1"/>
</dbReference>
<proteinExistence type="predicted"/>
<dbReference type="InterPro" id="IPR001279">
    <property type="entry name" value="Metallo-B-lactamas"/>
</dbReference>
<sequence>MTIDTFSSLSAGSATRVGTILMTVSLFLCLPVLAQTPMGLDPTQVGSDETSAQRITDEIWQATGFGNTFMVVTTDGNVVIDTSGSVSAPKHKQLLQEVSDAPVRYIILTHAHGDHRGGIPFWREEGTEIIAHAEHEEFVHYTQRLKGMFATRNRAQFPDYLRPVTAATETVAATAQMNPGNYAATILPTILFDRKYDFELGGLTFQVIHTPGETPDQLSVWIPELKALFVGDNFYGSFPNIYTLRGTKPRWALDYVNALNTMLELEPEILIPSHGDAIHGNATITQVVSKSRDAILYVHDETVAGMNQGKDVHTLMQEITLPPELNVGEEYGAISWSVRGIYEGYMGWFDGNPANMYSTPVGAVYPDLVALGGGADKMAGLSQNYLSGGDAVRAIHIADIALKAEPDNIAALQARLAALEKLLADSRNSNEAGWLRSGISEARARLGQP</sequence>
<evidence type="ECO:0000259" key="5">
    <source>
        <dbReference type="SMART" id="SM00849"/>
    </source>
</evidence>
<feature type="domain" description="Metallo-beta-lactamase" evidence="5">
    <location>
        <begin position="65"/>
        <end position="274"/>
    </location>
</feature>
<dbReference type="CDD" id="cd07710">
    <property type="entry name" value="arylsulfatase_Sdsa1-like_MBL-fold"/>
    <property type="match status" value="1"/>
</dbReference>
<evidence type="ECO:0000313" key="7">
    <source>
        <dbReference type="Proteomes" id="UP000234845"/>
    </source>
</evidence>
<dbReference type="Gene3D" id="3.60.15.30">
    <property type="entry name" value="Metallo-beta-lactamase domain"/>
    <property type="match status" value="1"/>
</dbReference>
<dbReference type="SMART" id="SM00849">
    <property type="entry name" value="Lactamase_B"/>
    <property type="match status" value="1"/>
</dbReference>
<evidence type="ECO:0000256" key="2">
    <source>
        <dbReference type="ARBA" id="ARBA00022723"/>
    </source>
</evidence>
<keyword evidence="4" id="KW-0862">Zinc</keyword>
<keyword evidence="3" id="KW-0378">Hydrolase</keyword>
<dbReference type="Pfam" id="PF00753">
    <property type="entry name" value="Lactamase_B"/>
    <property type="match status" value="1"/>
</dbReference>
<dbReference type="Pfam" id="PF14863">
    <property type="entry name" value="Alkyl_sulf_dimr"/>
    <property type="match status" value="1"/>
</dbReference>
<evidence type="ECO:0000256" key="1">
    <source>
        <dbReference type="ARBA" id="ARBA00001947"/>
    </source>
</evidence>
<dbReference type="SUPFAM" id="SSF56281">
    <property type="entry name" value="Metallo-hydrolase/oxidoreductase"/>
    <property type="match status" value="1"/>
</dbReference>
<dbReference type="InterPro" id="IPR052195">
    <property type="entry name" value="Bact_Alkyl/Aryl-Sulfatase"/>
</dbReference>
<dbReference type="RefSeq" id="WP_101522409.1">
    <property type="nucleotide sequence ID" value="NZ_PKLZ01000013.1"/>
</dbReference>
<dbReference type="GO" id="GO:0018909">
    <property type="term" value="P:dodecyl sulfate metabolic process"/>
    <property type="evidence" value="ECO:0007669"/>
    <property type="project" value="InterPro"/>
</dbReference>
<keyword evidence="2" id="KW-0479">Metal-binding</keyword>
<dbReference type="InterPro" id="IPR029228">
    <property type="entry name" value="Alkyl_sulf_dimr"/>
</dbReference>
<evidence type="ECO:0000256" key="3">
    <source>
        <dbReference type="ARBA" id="ARBA00022801"/>
    </source>
</evidence>
<evidence type="ECO:0000256" key="4">
    <source>
        <dbReference type="ARBA" id="ARBA00022833"/>
    </source>
</evidence>
<evidence type="ECO:0000313" key="6">
    <source>
        <dbReference type="EMBL" id="PLW81403.1"/>
    </source>
</evidence>
<dbReference type="GO" id="GO:0046983">
    <property type="term" value="F:protein dimerization activity"/>
    <property type="evidence" value="ECO:0007669"/>
    <property type="project" value="InterPro"/>
</dbReference>
<dbReference type="GO" id="GO:0017001">
    <property type="term" value="P:antibiotic catabolic process"/>
    <property type="evidence" value="ECO:0007669"/>
    <property type="project" value="InterPro"/>
</dbReference>
<dbReference type="InterPro" id="IPR044097">
    <property type="entry name" value="Bds1/SdsA1_MBL-fold"/>
</dbReference>
<comment type="cofactor">
    <cofactor evidence="1">
        <name>Zn(2+)</name>
        <dbReference type="ChEBI" id="CHEBI:29105"/>
    </cofactor>
</comment>
<dbReference type="PANTHER" id="PTHR43223:SF2">
    <property type="entry name" value="METALLO-BETA-LACTAMASE DOMAIN-CONTAINING PROTEIN"/>
    <property type="match status" value="1"/>
</dbReference>
<dbReference type="Proteomes" id="UP000234845">
    <property type="component" value="Unassembled WGS sequence"/>
</dbReference>
<dbReference type="GO" id="GO:0018741">
    <property type="term" value="F:linear primary-alkylsulfatase activity"/>
    <property type="evidence" value="ECO:0007669"/>
    <property type="project" value="InterPro"/>
</dbReference>
<organism evidence="6 7">
    <name type="scientific">Kineobactrum sediminis</name>
    <dbReference type="NCBI Taxonomy" id="1905677"/>
    <lineage>
        <taxon>Bacteria</taxon>
        <taxon>Pseudomonadati</taxon>
        <taxon>Pseudomonadota</taxon>
        <taxon>Gammaproteobacteria</taxon>
        <taxon>Cellvibrionales</taxon>
        <taxon>Halieaceae</taxon>
        <taxon>Kineobactrum</taxon>
    </lineage>
</organism>
<dbReference type="AlphaFoldDB" id="A0A2N5XZ48"/>